<dbReference type="InterPro" id="IPR020892">
    <property type="entry name" value="Cyclophilin-type_PPIase_CS"/>
</dbReference>
<accession>A0A520MNN7</accession>
<dbReference type="Pfam" id="PF00160">
    <property type="entry name" value="Pro_isomerase"/>
    <property type="match status" value="1"/>
</dbReference>
<dbReference type="PROSITE" id="PS50072">
    <property type="entry name" value="CSA_PPIASE_2"/>
    <property type="match status" value="1"/>
</dbReference>
<comment type="catalytic activity">
    <reaction evidence="4">
        <text>[protein]-peptidylproline (omega=180) = [protein]-peptidylproline (omega=0)</text>
        <dbReference type="Rhea" id="RHEA:16237"/>
        <dbReference type="Rhea" id="RHEA-COMP:10747"/>
        <dbReference type="Rhea" id="RHEA-COMP:10748"/>
        <dbReference type="ChEBI" id="CHEBI:83833"/>
        <dbReference type="ChEBI" id="CHEBI:83834"/>
        <dbReference type="EC" id="5.2.1.8"/>
    </reaction>
</comment>
<comment type="similarity">
    <text evidence="1 4">Belongs to the cyclophilin-type PPIase family.</text>
</comment>
<evidence type="ECO:0000256" key="4">
    <source>
        <dbReference type="RuleBase" id="RU363019"/>
    </source>
</evidence>
<dbReference type="Proteomes" id="UP000315889">
    <property type="component" value="Unassembled WGS sequence"/>
</dbReference>
<dbReference type="PROSITE" id="PS00170">
    <property type="entry name" value="CSA_PPIASE_1"/>
    <property type="match status" value="1"/>
</dbReference>
<dbReference type="InterPro" id="IPR002130">
    <property type="entry name" value="Cyclophilin-type_PPIase_dom"/>
</dbReference>
<keyword evidence="3 4" id="KW-0413">Isomerase</keyword>
<gene>
    <name evidence="6" type="ORF">EVB03_00270</name>
</gene>
<evidence type="ECO:0000313" key="7">
    <source>
        <dbReference type="Proteomes" id="UP000315889"/>
    </source>
</evidence>
<dbReference type="PANTHER" id="PTHR45625">
    <property type="entry name" value="PEPTIDYL-PROLYL CIS-TRANS ISOMERASE-RELATED"/>
    <property type="match status" value="1"/>
</dbReference>
<evidence type="ECO:0000313" key="6">
    <source>
        <dbReference type="EMBL" id="RZO22835.1"/>
    </source>
</evidence>
<dbReference type="GO" id="GO:0003755">
    <property type="term" value="F:peptidyl-prolyl cis-trans isomerase activity"/>
    <property type="evidence" value="ECO:0007669"/>
    <property type="project" value="UniProtKB-UniRule"/>
</dbReference>
<organism evidence="6 7">
    <name type="scientific">SAR92 clade bacterium</name>
    <dbReference type="NCBI Taxonomy" id="2315479"/>
    <lineage>
        <taxon>Bacteria</taxon>
        <taxon>Pseudomonadati</taxon>
        <taxon>Pseudomonadota</taxon>
        <taxon>Gammaproteobacteria</taxon>
        <taxon>Cellvibrionales</taxon>
        <taxon>Porticoccaceae</taxon>
        <taxon>SAR92 clade</taxon>
    </lineage>
</organism>
<evidence type="ECO:0000256" key="3">
    <source>
        <dbReference type="ARBA" id="ARBA00023235"/>
    </source>
</evidence>
<dbReference type="InterPro" id="IPR044666">
    <property type="entry name" value="Cyclophilin_A-like"/>
</dbReference>
<protein>
    <recommendedName>
        <fullName evidence="4">Peptidyl-prolyl cis-trans isomerase</fullName>
        <shortName evidence="4">PPIase</shortName>
        <ecNumber evidence="4">5.2.1.8</ecNumber>
    </recommendedName>
</protein>
<dbReference type="EMBL" id="SHBP01000001">
    <property type="protein sequence ID" value="RZO22835.1"/>
    <property type="molecule type" value="Genomic_DNA"/>
</dbReference>
<feature type="domain" description="PPIase cyclophilin-type" evidence="5">
    <location>
        <begin position="32"/>
        <end position="187"/>
    </location>
</feature>
<dbReference type="Gene3D" id="2.40.100.10">
    <property type="entry name" value="Cyclophilin-like"/>
    <property type="match status" value="1"/>
</dbReference>
<evidence type="ECO:0000259" key="5">
    <source>
        <dbReference type="PROSITE" id="PS50072"/>
    </source>
</evidence>
<comment type="function">
    <text evidence="4">PPIases accelerate the folding of proteins. It catalyzes the cis-trans isomerization of proline imidic peptide bonds in oligopeptides.</text>
</comment>
<dbReference type="PANTHER" id="PTHR45625:SF4">
    <property type="entry name" value="PEPTIDYLPROLYL ISOMERASE DOMAIN AND WD REPEAT-CONTAINING PROTEIN 1"/>
    <property type="match status" value="1"/>
</dbReference>
<dbReference type="GO" id="GO:0006457">
    <property type="term" value="P:protein folding"/>
    <property type="evidence" value="ECO:0007669"/>
    <property type="project" value="InterPro"/>
</dbReference>
<name>A0A520MNN7_9GAMM</name>
<dbReference type="SUPFAM" id="SSF50891">
    <property type="entry name" value="Cyclophilin-like"/>
    <property type="match status" value="1"/>
</dbReference>
<dbReference type="PRINTS" id="PR00153">
    <property type="entry name" value="CSAPPISMRASE"/>
</dbReference>
<evidence type="ECO:0000256" key="2">
    <source>
        <dbReference type="ARBA" id="ARBA00023110"/>
    </source>
</evidence>
<evidence type="ECO:0000256" key="1">
    <source>
        <dbReference type="ARBA" id="ARBA00007365"/>
    </source>
</evidence>
<proteinExistence type="inferred from homology"/>
<dbReference type="EC" id="5.2.1.8" evidence="4"/>
<reference evidence="6 7" key="1">
    <citation type="submission" date="2019-02" db="EMBL/GenBank/DDBJ databases">
        <title>Prokaryotic population dynamics and viral predation in marine succession experiment using metagenomics: the confinement effect.</title>
        <authorList>
            <person name="Haro-Moreno J.M."/>
            <person name="Rodriguez-Valera F."/>
            <person name="Lopez-Perez M."/>
        </authorList>
    </citation>
    <scope>NUCLEOTIDE SEQUENCE [LARGE SCALE GENOMIC DNA]</scope>
    <source>
        <strain evidence="6">MED-G170</strain>
    </source>
</reference>
<sequence>MFKVLFSLYLIIMPLEIIAADNKIVNPKVMLETEKGDIVIELYPAKAPVTVDSFIKHVNNYHYDGLIFHRVIKNFMIQTGGFTFDFTPRQSDRPTIINESSNGLKNRRGSIAMARTSAPDSAQAQFFINHGNNGFLDTKGDQIGYAVFGQVINGMRTVDAIANLPTGNFSMYQNVPTEPIRILSARLMNPESWVALEDPKPAKPTFERPVPVK</sequence>
<dbReference type="AlphaFoldDB" id="A0A520MNN7"/>
<dbReference type="InterPro" id="IPR029000">
    <property type="entry name" value="Cyclophilin-like_dom_sf"/>
</dbReference>
<comment type="caution">
    <text evidence="6">The sequence shown here is derived from an EMBL/GenBank/DDBJ whole genome shotgun (WGS) entry which is preliminary data.</text>
</comment>
<keyword evidence="2 4" id="KW-0697">Rotamase</keyword>